<dbReference type="KEGG" id="vg:55603494"/>
<keyword evidence="2" id="KW-1185">Reference proteome</keyword>
<dbReference type="RefSeq" id="YP_009833439.1">
    <property type="nucleotide sequence ID" value="NC_048664.1"/>
</dbReference>
<proteinExistence type="predicted"/>
<organism evidence="1 2">
    <name type="scientific">Cronobacter phage vB_CsaP_009</name>
    <dbReference type="NCBI Taxonomy" id="2699738"/>
    <lineage>
        <taxon>Viruses</taxon>
        <taxon>Duplodnaviria</taxon>
        <taxon>Heunggongvirae</taxon>
        <taxon>Uroviricota</taxon>
        <taxon>Caudoviricetes</taxon>
        <taxon>Grimontviridae</taxon>
        <taxon>Privateervirus</taxon>
        <taxon>Privateervirus pv009</taxon>
    </lineage>
</organism>
<sequence>MKYTSLSPYIILRKMLDKINNASSKGVEFDLTLKDVHDLFNKGNGLCAYSGEEFKNAPDITIERINPLKGYVRGNVCLVKANANCAKAHVDTLMHSDLVDLETKEKILKLSLKMVRQEIKDKAIEEERRVENDATRTSRLAEMTKAMRGLK</sequence>
<protein>
    <submittedName>
        <fullName evidence="1">Putative anti-sigma factor Srd</fullName>
    </submittedName>
</protein>
<evidence type="ECO:0000313" key="2">
    <source>
        <dbReference type="Proteomes" id="UP000479051"/>
    </source>
</evidence>
<reference evidence="1 2" key="1">
    <citation type="submission" date="2020-01" db="EMBL/GenBank/DDBJ databases">
        <title>Isolation, characterization and genomic analysis of a lytic bacteriophage vB_CsaP_009 infecting Cronobacter.</title>
        <authorList>
            <person name="Soleimani-Delfan A."/>
            <person name="Shahin K."/>
            <person name="Barazandeh M."/>
            <person name="Komijani M."/>
        </authorList>
    </citation>
    <scope>NUCLEOTIDE SEQUENCE [LARGE SCALE GENOMIC DNA]</scope>
</reference>
<evidence type="ECO:0000313" key="1">
    <source>
        <dbReference type="EMBL" id="BBU72706.1"/>
    </source>
</evidence>
<name>A0A679FDX1_9CAUD</name>
<dbReference type="Proteomes" id="UP000479051">
    <property type="component" value="Segment"/>
</dbReference>
<dbReference type="EMBL" id="LC519601">
    <property type="protein sequence ID" value="BBU72706.1"/>
    <property type="molecule type" value="Genomic_DNA"/>
</dbReference>
<dbReference type="GeneID" id="55603494"/>
<dbReference type="Gene3D" id="3.30.40.220">
    <property type="match status" value="1"/>
</dbReference>
<accession>A0A679FDX1</accession>